<dbReference type="GO" id="GO:0016780">
    <property type="term" value="F:phosphotransferase activity, for other substituted phosphate groups"/>
    <property type="evidence" value="ECO:0007669"/>
    <property type="project" value="InterPro"/>
</dbReference>
<dbReference type="InterPro" id="IPR000715">
    <property type="entry name" value="Glycosyl_transferase_4"/>
</dbReference>
<name>A0A7H1NRZ0_9PROT</name>
<feature type="transmembrane region" description="Helical" evidence="8">
    <location>
        <begin position="49"/>
        <end position="68"/>
    </location>
</feature>
<evidence type="ECO:0000256" key="8">
    <source>
        <dbReference type="SAM" id="Phobius"/>
    </source>
</evidence>
<dbReference type="EC" id="2.7.8.35" evidence="9"/>
<feature type="transmembrane region" description="Helical" evidence="8">
    <location>
        <begin position="130"/>
        <end position="152"/>
    </location>
</feature>
<evidence type="ECO:0000256" key="3">
    <source>
        <dbReference type="ARBA" id="ARBA00022679"/>
    </source>
</evidence>
<feature type="transmembrane region" description="Helical" evidence="8">
    <location>
        <begin position="185"/>
        <end position="202"/>
    </location>
</feature>
<organism evidence="9 10">
    <name type="scientific">Entomobacter blattae</name>
    <dbReference type="NCBI Taxonomy" id="2762277"/>
    <lineage>
        <taxon>Bacteria</taxon>
        <taxon>Pseudomonadati</taxon>
        <taxon>Pseudomonadota</taxon>
        <taxon>Alphaproteobacteria</taxon>
        <taxon>Acetobacterales</taxon>
        <taxon>Acetobacteraceae</taxon>
        <taxon>Entomobacter</taxon>
    </lineage>
</organism>
<dbReference type="Proteomes" id="UP000516349">
    <property type="component" value="Chromosome"/>
</dbReference>
<keyword evidence="3 9" id="KW-0808">Transferase</keyword>
<feature type="transmembrane region" description="Helical" evidence="8">
    <location>
        <begin position="313"/>
        <end position="332"/>
    </location>
</feature>
<dbReference type="EMBL" id="CP060244">
    <property type="protein sequence ID" value="QNT78550.1"/>
    <property type="molecule type" value="Genomic_DNA"/>
</dbReference>
<evidence type="ECO:0000256" key="2">
    <source>
        <dbReference type="ARBA" id="ARBA00022475"/>
    </source>
</evidence>
<comment type="subcellular location">
    <subcellularLocation>
        <location evidence="1">Cell membrane</location>
        <topology evidence="1">Multi-pass membrane protein</topology>
    </subcellularLocation>
</comment>
<feature type="transmembrane region" description="Helical" evidence="8">
    <location>
        <begin position="159"/>
        <end position="179"/>
    </location>
</feature>
<keyword evidence="10" id="KW-1185">Reference proteome</keyword>
<feature type="transmembrane region" description="Helical" evidence="8">
    <location>
        <begin position="237"/>
        <end position="256"/>
    </location>
</feature>
<keyword evidence="7" id="KW-0479">Metal-binding</keyword>
<keyword evidence="2" id="KW-1003">Cell membrane</keyword>
<accession>A0A7H1NRZ0</accession>
<evidence type="ECO:0000256" key="1">
    <source>
        <dbReference type="ARBA" id="ARBA00004651"/>
    </source>
</evidence>
<dbReference type="GO" id="GO:0009103">
    <property type="term" value="P:lipopolysaccharide biosynthetic process"/>
    <property type="evidence" value="ECO:0007669"/>
    <property type="project" value="TreeGrafter"/>
</dbReference>
<feature type="binding site" evidence="7">
    <location>
        <position position="151"/>
    </location>
    <ligand>
        <name>Mg(2+)</name>
        <dbReference type="ChEBI" id="CHEBI:18420"/>
    </ligand>
</feature>
<comment type="cofactor">
    <cofactor evidence="7">
        <name>Mg(2+)</name>
        <dbReference type="ChEBI" id="CHEBI:18420"/>
    </cofactor>
</comment>
<protein>
    <submittedName>
        <fullName evidence="9">Decaprenyl-phosphate N-acetylglucosaminephosphotransferase</fullName>
        <ecNumber evidence="9">2.7.8.35</ecNumber>
    </submittedName>
</protein>
<keyword evidence="7" id="KW-0460">Magnesium</keyword>
<dbReference type="GO" id="GO:0071555">
    <property type="term" value="P:cell wall organization"/>
    <property type="evidence" value="ECO:0007669"/>
    <property type="project" value="TreeGrafter"/>
</dbReference>
<reference evidence="9 10" key="1">
    <citation type="submission" date="2020-08" db="EMBL/GenBank/DDBJ databases">
        <title>Complete genome sequence of Entomobacter blattae G55GP.</title>
        <authorList>
            <person name="Poehlein A."/>
            <person name="Guzman J."/>
            <person name="Daniel R."/>
            <person name="Vilcinskas A."/>
        </authorList>
    </citation>
    <scope>NUCLEOTIDE SEQUENCE [LARGE SCALE GENOMIC DNA]</scope>
    <source>
        <strain evidence="9 10">G55GP</strain>
    </source>
</reference>
<dbReference type="PANTHER" id="PTHR22926:SF3">
    <property type="entry name" value="UNDECAPRENYL-PHOSPHATE ALPHA-N-ACETYLGLUCOSAMINYL 1-PHOSPHATE TRANSFERASE"/>
    <property type="match status" value="1"/>
</dbReference>
<dbReference type="GO" id="GO:0005886">
    <property type="term" value="C:plasma membrane"/>
    <property type="evidence" value="ECO:0007669"/>
    <property type="project" value="UniProtKB-SubCell"/>
</dbReference>
<dbReference type="Pfam" id="PF00953">
    <property type="entry name" value="Glycos_transf_4"/>
    <property type="match status" value="1"/>
</dbReference>
<evidence type="ECO:0000256" key="5">
    <source>
        <dbReference type="ARBA" id="ARBA00022989"/>
    </source>
</evidence>
<feature type="transmembrane region" description="Helical" evidence="8">
    <location>
        <begin position="6"/>
        <end position="29"/>
    </location>
</feature>
<evidence type="ECO:0000256" key="6">
    <source>
        <dbReference type="ARBA" id="ARBA00023136"/>
    </source>
</evidence>
<dbReference type="AlphaFoldDB" id="A0A7H1NRZ0"/>
<proteinExistence type="predicted"/>
<keyword evidence="6 8" id="KW-0472">Membrane</keyword>
<gene>
    <name evidence="9" type="primary">wecA</name>
    <name evidence="9" type="ORF">JGUZn3_13240</name>
</gene>
<dbReference type="GO" id="GO:0044038">
    <property type="term" value="P:cell wall macromolecule biosynthetic process"/>
    <property type="evidence" value="ECO:0007669"/>
    <property type="project" value="TreeGrafter"/>
</dbReference>
<feature type="transmembrane region" description="Helical" evidence="8">
    <location>
        <begin position="104"/>
        <end position="124"/>
    </location>
</feature>
<evidence type="ECO:0000256" key="4">
    <source>
        <dbReference type="ARBA" id="ARBA00022692"/>
    </source>
</evidence>
<dbReference type="GO" id="GO:0046872">
    <property type="term" value="F:metal ion binding"/>
    <property type="evidence" value="ECO:0007669"/>
    <property type="project" value="UniProtKB-KW"/>
</dbReference>
<evidence type="ECO:0000256" key="7">
    <source>
        <dbReference type="PIRSR" id="PIRSR600715-1"/>
    </source>
</evidence>
<dbReference type="PANTHER" id="PTHR22926">
    <property type="entry name" value="PHOSPHO-N-ACETYLMURAMOYL-PENTAPEPTIDE-TRANSFERASE"/>
    <property type="match status" value="1"/>
</dbReference>
<sequence>MFYSFFPSLLSFIFILSLAGVFVMTKVAVMDVPSHRSSHQAPTPKGGGVGVLVAYLFGVGVITLFPFFPTLANTPIMALCIAMAILGGFSWLDDLYQWPAIAKLAIQVGVSLYLVVKGYHFPFWGESNSFLNSLTLVFSLLWLVFIINAVNFMDGLNGLVSGCMAITCFLAGIGLFNAIPPQPLALLYWAALMGFIPLNYPRAQIFLGDVGSQTGGMLMGVFTFTTAQYPYAPYWSILSIPLMLSPLLYDTFFTLIRRKLAGEKLLLAHRGHLYQLAQRSGINASLVTLIEWGFCLYGFLIAWMGFYTTLYKAILLSGSVLLIQIVWSVYIIKRAKKADFGPW</sequence>
<dbReference type="KEGG" id="ebla:JGUZn3_13240"/>
<keyword evidence="5 8" id="KW-1133">Transmembrane helix</keyword>
<feature type="transmembrane region" description="Helical" evidence="8">
    <location>
        <begin position="74"/>
        <end position="92"/>
    </location>
</feature>
<evidence type="ECO:0000313" key="10">
    <source>
        <dbReference type="Proteomes" id="UP000516349"/>
    </source>
</evidence>
<keyword evidence="4 8" id="KW-0812">Transmembrane</keyword>
<evidence type="ECO:0000313" key="9">
    <source>
        <dbReference type="EMBL" id="QNT78550.1"/>
    </source>
</evidence>
<feature type="binding site" evidence="7">
    <location>
        <position position="209"/>
    </location>
    <ligand>
        <name>Mg(2+)</name>
        <dbReference type="ChEBI" id="CHEBI:18420"/>
    </ligand>
</feature>
<feature type="transmembrane region" description="Helical" evidence="8">
    <location>
        <begin position="286"/>
        <end position="307"/>
    </location>
</feature>